<sequence length="32" mass="3667">MLSLRVLYGLGIIHVAKSIRVFSTFVIEQFTK</sequence>
<dbReference type="Proteomes" id="UP000324376">
    <property type="component" value="Unassembled WGS sequence"/>
</dbReference>
<dbReference type="EMBL" id="VNHU01000001">
    <property type="protein sequence ID" value="TYP76904.1"/>
    <property type="molecule type" value="Genomic_DNA"/>
</dbReference>
<reference evidence="1 2" key="1">
    <citation type="submission" date="2019-07" db="EMBL/GenBank/DDBJ databases">
        <title>Genomic Encyclopedia of Archaeal and Bacterial Type Strains, Phase II (KMG-II): from individual species to whole genera.</title>
        <authorList>
            <person name="Goeker M."/>
        </authorList>
    </citation>
    <scope>NUCLEOTIDE SEQUENCE [LARGE SCALE GENOMIC DNA]</scope>
    <source>
        <strain evidence="1 2">DSM 17527</strain>
    </source>
</reference>
<comment type="caution">
    <text evidence="1">The sequence shown here is derived from an EMBL/GenBank/DDBJ whole genome shotgun (WGS) entry which is preliminary data.</text>
</comment>
<protein>
    <submittedName>
        <fullName evidence="1">Uncharacterized protein</fullName>
    </submittedName>
</protein>
<accession>A0A5S5CC11</accession>
<evidence type="ECO:0000313" key="1">
    <source>
        <dbReference type="EMBL" id="TYP76904.1"/>
    </source>
</evidence>
<proteinExistence type="predicted"/>
<evidence type="ECO:0000313" key="2">
    <source>
        <dbReference type="Proteomes" id="UP000324376"/>
    </source>
</evidence>
<dbReference type="AlphaFoldDB" id="A0A5S5CC11"/>
<organism evidence="1 2">
    <name type="scientific">Aquimarina intermedia</name>
    <dbReference type="NCBI Taxonomy" id="350814"/>
    <lineage>
        <taxon>Bacteria</taxon>
        <taxon>Pseudomonadati</taxon>
        <taxon>Bacteroidota</taxon>
        <taxon>Flavobacteriia</taxon>
        <taxon>Flavobacteriales</taxon>
        <taxon>Flavobacteriaceae</taxon>
        <taxon>Aquimarina</taxon>
    </lineage>
</organism>
<keyword evidence="2" id="KW-1185">Reference proteome</keyword>
<gene>
    <name evidence="1" type="ORF">BD809_10149</name>
</gene>
<name>A0A5S5CC11_9FLAO</name>